<gene>
    <name evidence="6" type="ORF">L207DRAFT_421938</name>
</gene>
<dbReference type="PANTHER" id="PTHR21661:SF35">
    <property type="entry name" value="EPOXIDE HYDROLASE"/>
    <property type="match status" value="1"/>
</dbReference>
<evidence type="ECO:0000259" key="5">
    <source>
        <dbReference type="Pfam" id="PF06441"/>
    </source>
</evidence>
<dbReference type="PRINTS" id="PR00412">
    <property type="entry name" value="EPOXHYDRLASE"/>
</dbReference>
<dbReference type="Gene3D" id="3.40.50.1820">
    <property type="entry name" value="alpha/beta hydrolase"/>
    <property type="match status" value="1"/>
</dbReference>
<feature type="active site" description="Nucleophile" evidence="4">
    <location>
        <position position="182"/>
    </location>
</feature>
<dbReference type="PANTHER" id="PTHR21661">
    <property type="entry name" value="EPOXIDE HYDROLASE 1-RELATED"/>
    <property type="match status" value="1"/>
</dbReference>
<keyword evidence="2" id="KW-0058">Aromatic hydrocarbons catabolism</keyword>
<dbReference type="PIRSF" id="PIRSF001112">
    <property type="entry name" value="Epoxide_hydrolase"/>
    <property type="match status" value="1"/>
</dbReference>
<organism evidence="6 7">
    <name type="scientific">Hyaloscypha variabilis (strain UAMH 11265 / GT02V1 / F)</name>
    <name type="common">Meliniomyces variabilis</name>
    <dbReference type="NCBI Taxonomy" id="1149755"/>
    <lineage>
        <taxon>Eukaryota</taxon>
        <taxon>Fungi</taxon>
        <taxon>Dikarya</taxon>
        <taxon>Ascomycota</taxon>
        <taxon>Pezizomycotina</taxon>
        <taxon>Leotiomycetes</taxon>
        <taxon>Helotiales</taxon>
        <taxon>Hyaloscyphaceae</taxon>
        <taxon>Hyaloscypha</taxon>
        <taxon>Hyaloscypha variabilis</taxon>
    </lineage>
</organism>
<dbReference type="GO" id="GO:0097176">
    <property type="term" value="P:epoxide metabolic process"/>
    <property type="evidence" value="ECO:0007669"/>
    <property type="project" value="TreeGrafter"/>
</dbReference>
<accession>A0A2J6S0Z9</accession>
<evidence type="ECO:0000256" key="2">
    <source>
        <dbReference type="ARBA" id="ARBA00022797"/>
    </source>
</evidence>
<evidence type="ECO:0000313" key="6">
    <source>
        <dbReference type="EMBL" id="PMD44451.1"/>
    </source>
</evidence>
<dbReference type="EMBL" id="KZ613941">
    <property type="protein sequence ID" value="PMD44451.1"/>
    <property type="molecule type" value="Genomic_DNA"/>
</dbReference>
<dbReference type="Proteomes" id="UP000235786">
    <property type="component" value="Unassembled WGS sequence"/>
</dbReference>
<dbReference type="InterPro" id="IPR016292">
    <property type="entry name" value="Epoxide_hydrolase"/>
</dbReference>
<evidence type="ECO:0000256" key="3">
    <source>
        <dbReference type="ARBA" id="ARBA00022801"/>
    </source>
</evidence>
<keyword evidence="7" id="KW-1185">Reference proteome</keyword>
<evidence type="ECO:0000256" key="4">
    <source>
        <dbReference type="PIRSR" id="PIRSR001112-1"/>
    </source>
</evidence>
<dbReference type="InterPro" id="IPR029058">
    <property type="entry name" value="AB_hydrolase_fold"/>
</dbReference>
<dbReference type="Pfam" id="PF06441">
    <property type="entry name" value="EHN"/>
    <property type="match status" value="1"/>
</dbReference>
<dbReference type="STRING" id="1149755.A0A2J6S0Z9"/>
<name>A0A2J6S0Z9_HYAVF</name>
<feature type="active site" description="Proton acceptor" evidence="4">
    <location>
        <position position="380"/>
    </location>
</feature>
<dbReference type="AlphaFoldDB" id="A0A2J6S0Z9"/>
<dbReference type="InterPro" id="IPR010497">
    <property type="entry name" value="Epoxide_hydro_N"/>
</dbReference>
<proteinExistence type="inferred from homology"/>
<dbReference type="SUPFAM" id="SSF53474">
    <property type="entry name" value="alpha/beta-Hydrolases"/>
    <property type="match status" value="1"/>
</dbReference>
<reference evidence="6 7" key="1">
    <citation type="submission" date="2016-04" db="EMBL/GenBank/DDBJ databases">
        <title>A degradative enzymes factory behind the ericoid mycorrhizal symbiosis.</title>
        <authorList>
            <consortium name="DOE Joint Genome Institute"/>
            <person name="Martino E."/>
            <person name="Morin E."/>
            <person name="Grelet G."/>
            <person name="Kuo A."/>
            <person name="Kohler A."/>
            <person name="Daghino S."/>
            <person name="Barry K."/>
            <person name="Choi C."/>
            <person name="Cichocki N."/>
            <person name="Clum A."/>
            <person name="Copeland A."/>
            <person name="Hainaut M."/>
            <person name="Haridas S."/>
            <person name="Labutti K."/>
            <person name="Lindquist E."/>
            <person name="Lipzen A."/>
            <person name="Khouja H.-R."/>
            <person name="Murat C."/>
            <person name="Ohm R."/>
            <person name="Olson A."/>
            <person name="Spatafora J."/>
            <person name="Veneault-Fourrey C."/>
            <person name="Henrissat B."/>
            <person name="Grigoriev I."/>
            <person name="Martin F."/>
            <person name="Perotto S."/>
        </authorList>
    </citation>
    <scope>NUCLEOTIDE SEQUENCE [LARGE SCALE GENOMIC DNA]</scope>
    <source>
        <strain evidence="6 7">F</strain>
    </source>
</reference>
<evidence type="ECO:0000313" key="7">
    <source>
        <dbReference type="Proteomes" id="UP000235786"/>
    </source>
</evidence>
<feature type="active site" description="Proton donor" evidence="4">
    <location>
        <position position="316"/>
    </location>
</feature>
<comment type="similarity">
    <text evidence="1">Belongs to the peptidase S33 family.</text>
</comment>
<evidence type="ECO:0000256" key="1">
    <source>
        <dbReference type="ARBA" id="ARBA00010088"/>
    </source>
</evidence>
<feature type="domain" description="Epoxide hydrolase N-terminal" evidence="5">
    <location>
        <begin position="4"/>
        <end position="117"/>
    </location>
</feature>
<sequence length="417" mass="47054">MEEPKPFKIAVSDDLLSFINQRVATARLPPGIDLPEKDAWSYGVPPATISQLKDYWVKKYDWRAVEARINGQLKMFTLPITEAGETMNIHFVHHKSDHEGAIPMLFQHGWPGNFLEVEKIINSLTNPEPGQQAFHVVAPSLPGFVFSDGPKGGDFWLKNIAAVDHKLMLALGYDKYVAQGGDWGSMICRIMGIDYPEHAVAVHVNALASGPPSWWRYPFHLIFLIIWAIWQGKGKESNFGRMMWWREEELGYLEIQGTKPLTISYSLGDSPIGMLAWLRDKVKHLVDDGCIFDEEEIITWTMLYLINGTAGHARIYKNAKAKGLAAFYKDLLNRKIPSNVDFGASVFPYAIDVLNIPHWWASCTVANNIVFWREHSSGGHFAATEKPDVLVKDLRDFAKVINPGRIEALIKSGKLKK</sequence>
<dbReference type="GO" id="GO:0004301">
    <property type="term" value="F:epoxide hydrolase activity"/>
    <property type="evidence" value="ECO:0007669"/>
    <property type="project" value="TreeGrafter"/>
</dbReference>
<protein>
    <submittedName>
        <fullName evidence="6">Epoxide hydrolase domain-containing protein</fullName>
    </submittedName>
</protein>
<dbReference type="OrthoDB" id="7130006at2759"/>
<keyword evidence="3 6" id="KW-0378">Hydrolase</keyword>
<dbReference type="InterPro" id="IPR000639">
    <property type="entry name" value="Epox_hydrolase-like"/>
</dbReference>